<dbReference type="Pfam" id="PF04612">
    <property type="entry name" value="T2SSM"/>
    <property type="match status" value="1"/>
</dbReference>
<keyword evidence="9" id="KW-0472">Membrane</keyword>
<evidence type="ECO:0000256" key="7">
    <source>
        <dbReference type="ARBA" id="ARBA00022927"/>
    </source>
</evidence>
<protein>
    <submittedName>
        <fullName evidence="10">Type II secretion system protein M</fullName>
    </submittedName>
</protein>
<evidence type="ECO:0000313" key="11">
    <source>
        <dbReference type="Proteomes" id="UP000484076"/>
    </source>
</evidence>
<dbReference type="GO" id="GO:0015627">
    <property type="term" value="C:type II protein secretion system complex"/>
    <property type="evidence" value="ECO:0007669"/>
    <property type="project" value="InterPro"/>
</dbReference>
<dbReference type="RefSeq" id="WP_152823472.1">
    <property type="nucleotide sequence ID" value="NZ_WHUT02000001.1"/>
</dbReference>
<dbReference type="InterPro" id="IPR023229">
    <property type="entry name" value="T2SS_M_periplasmic_sf"/>
</dbReference>
<keyword evidence="11" id="KW-1185">Reference proteome</keyword>
<evidence type="ECO:0000313" key="10">
    <source>
        <dbReference type="EMBL" id="NUB42763.1"/>
    </source>
</evidence>
<reference evidence="10" key="1">
    <citation type="submission" date="2020-05" db="EMBL/GenBank/DDBJ databases">
        <title>Fertoebacter nigrum gen. nov., sp. nov., a new member of the family Rhodobacteraceae.</title>
        <authorList>
            <person name="Szuroczki S."/>
            <person name="Abbaszade G."/>
            <person name="Buni D."/>
            <person name="Schumann P."/>
            <person name="Toth E."/>
        </authorList>
    </citation>
    <scope>NUCLEOTIDE SEQUENCE</scope>
    <source>
        <strain evidence="10">RG-N-1a</strain>
    </source>
</reference>
<evidence type="ECO:0000256" key="8">
    <source>
        <dbReference type="ARBA" id="ARBA00022989"/>
    </source>
</evidence>
<evidence type="ECO:0000256" key="6">
    <source>
        <dbReference type="ARBA" id="ARBA00022692"/>
    </source>
</evidence>
<keyword evidence="6" id="KW-0812">Transmembrane</keyword>
<evidence type="ECO:0000256" key="1">
    <source>
        <dbReference type="ARBA" id="ARBA00004377"/>
    </source>
</evidence>
<keyword evidence="7" id="KW-0653">Protein transport</keyword>
<comment type="caution">
    <text evidence="10">The sequence shown here is derived from an EMBL/GenBank/DDBJ whole genome shotgun (WGS) entry which is preliminary data.</text>
</comment>
<proteinExistence type="inferred from homology"/>
<evidence type="ECO:0000256" key="5">
    <source>
        <dbReference type="ARBA" id="ARBA00022519"/>
    </source>
</evidence>
<dbReference type="EMBL" id="WHUT02000001">
    <property type="protein sequence ID" value="NUB42763.1"/>
    <property type="molecule type" value="Genomic_DNA"/>
</dbReference>
<keyword evidence="5" id="KW-0997">Cell inner membrane</keyword>
<comment type="subcellular location">
    <subcellularLocation>
        <location evidence="1">Cell inner membrane</location>
        <topology evidence="1">Single-pass membrane protein</topology>
    </subcellularLocation>
</comment>
<dbReference type="InterPro" id="IPR007690">
    <property type="entry name" value="T2SS_GspM"/>
</dbReference>
<keyword evidence="3" id="KW-0813">Transport</keyword>
<evidence type="ECO:0000256" key="3">
    <source>
        <dbReference type="ARBA" id="ARBA00022448"/>
    </source>
</evidence>
<dbReference type="SUPFAM" id="SSF103054">
    <property type="entry name" value="General secretion pathway protein M, EpsM"/>
    <property type="match status" value="1"/>
</dbReference>
<gene>
    <name evidence="10" type="ORF">GEU84_000055</name>
</gene>
<dbReference type="AlphaFoldDB" id="A0A8X8GVR0"/>
<evidence type="ECO:0000256" key="4">
    <source>
        <dbReference type="ARBA" id="ARBA00022475"/>
    </source>
</evidence>
<keyword evidence="4" id="KW-1003">Cell membrane</keyword>
<dbReference type="Gene3D" id="3.30.1360.100">
    <property type="entry name" value="General secretion pathway protein M, EpsM"/>
    <property type="match status" value="1"/>
</dbReference>
<dbReference type="GO" id="GO:0015628">
    <property type="term" value="P:protein secretion by the type II secretion system"/>
    <property type="evidence" value="ECO:0007669"/>
    <property type="project" value="InterPro"/>
</dbReference>
<accession>A0A8X8GVR0</accession>
<evidence type="ECO:0000256" key="9">
    <source>
        <dbReference type="ARBA" id="ARBA00023136"/>
    </source>
</evidence>
<dbReference type="Proteomes" id="UP000484076">
    <property type="component" value="Unassembled WGS sequence"/>
</dbReference>
<evidence type="ECO:0000256" key="2">
    <source>
        <dbReference type="ARBA" id="ARBA00010637"/>
    </source>
</evidence>
<dbReference type="GO" id="GO:0005886">
    <property type="term" value="C:plasma membrane"/>
    <property type="evidence" value="ECO:0007669"/>
    <property type="project" value="UniProtKB-SubCell"/>
</dbReference>
<organism evidence="10 11">
    <name type="scientific">Fertoeibacter niger</name>
    <dbReference type="NCBI Taxonomy" id="2656921"/>
    <lineage>
        <taxon>Bacteria</taxon>
        <taxon>Pseudomonadati</taxon>
        <taxon>Pseudomonadota</taxon>
        <taxon>Alphaproteobacteria</taxon>
        <taxon>Rhodobacterales</taxon>
        <taxon>Paracoccaceae</taxon>
        <taxon>Fertoeibacter</taxon>
    </lineage>
</organism>
<name>A0A8X8GVR0_9RHOB</name>
<keyword evidence="8" id="KW-1133">Transmembrane helix</keyword>
<comment type="similarity">
    <text evidence="2">Belongs to the GSP M family.</text>
</comment>
<sequence>MTRALTDWLALRTPRERLLLGAMLALGLVWLVHAALWQPLAARQAALADRIQRHDRALVLLQSQPARAASAPADTRPLNVIVTETAAAFGLVIRRLEPEGESLRLVLDEAPFDAVILWLEAVERDHGLTLAALDLQRRPAPGVVNASLTLERPAP</sequence>